<dbReference type="PANTHER" id="PTHR35274">
    <property type="entry name" value="E6-LIKE PROTEIN"/>
    <property type="match status" value="1"/>
</dbReference>
<evidence type="ECO:0000256" key="1">
    <source>
        <dbReference type="SAM" id="MobiDB-lite"/>
    </source>
</evidence>
<gene>
    <name evidence="3" type="ORF">SAY87_011679</name>
</gene>
<proteinExistence type="predicted"/>
<evidence type="ECO:0000313" key="4">
    <source>
        <dbReference type="Proteomes" id="UP001345219"/>
    </source>
</evidence>
<sequence length="387" mass="43600">MREGKNRRKKSLSHIWEWWTRDYAVGRSVKSNAATFKDASVYCTNCEYENYGRQISELRYDHTSFSLFKADTNYPESLSKMKNLSLGVASSSDKTLSESMIEQEAVHSRCPGHHLLIESITALCLPTISILCLFILAKENNSQQLELSICLHTQARESKFFSKAIHIHSTAKSVEETKPESPLPSPEDAPVVSPTQTPEAGPYNFTAPEGAPASSESGYSLYGHGSGSYESEATVGDANDSFENETLAEEELNDNDSTEKEEYTNNNNYYNNKENVYSNGYNLYGSNNNGYSESYSSSSGRQGMSDTRFMENGKYFYDTSRDAISHDQNAFDQTDEKQSSYTTTAGGPYEIENSQYDPNYSKYVFNTMEEYYKSRGYHENSPEAYIP</sequence>
<keyword evidence="2" id="KW-0472">Membrane</keyword>
<name>A0AAN7GSA1_9MYRT</name>
<dbReference type="PANTHER" id="PTHR35274:SF5">
    <property type="entry name" value="PROTEIN E6-LIKE"/>
    <property type="match status" value="1"/>
</dbReference>
<feature type="compositionally biased region" description="Low complexity" evidence="1">
    <location>
        <begin position="214"/>
        <end position="232"/>
    </location>
</feature>
<reference evidence="3 4" key="1">
    <citation type="journal article" date="2023" name="Hortic Res">
        <title>Pangenome of water caltrop reveals structural variations and asymmetric subgenome divergence after allopolyploidization.</title>
        <authorList>
            <person name="Zhang X."/>
            <person name="Chen Y."/>
            <person name="Wang L."/>
            <person name="Yuan Y."/>
            <person name="Fang M."/>
            <person name="Shi L."/>
            <person name="Lu R."/>
            <person name="Comes H.P."/>
            <person name="Ma Y."/>
            <person name="Chen Y."/>
            <person name="Huang G."/>
            <person name="Zhou Y."/>
            <person name="Zheng Z."/>
            <person name="Qiu Y."/>
        </authorList>
    </citation>
    <scope>NUCLEOTIDE SEQUENCE [LARGE SCALE GENOMIC DNA]</scope>
    <source>
        <tissue evidence="3">Roots</tissue>
    </source>
</reference>
<feature type="region of interest" description="Disordered" evidence="1">
    <location>
        <begin position="246"/>
        <end position="272"/>
    </location>
</feature>
<feature type="transmembrane region" description="Helical" evidence="2">
    <location>
        <begin position="115"/>
        <end position="137"/>
    </location>
</feature>
<keyword evidence="2" id="KW-1133">Transmembrane helix</keyword>
<organism evidence="3 4">
    <name type="scientific">Trapa incisa</name>
    <dbReference type="NCBI Taxonomy" id="236973"/>
    <lineage>
        <taxon>Eukaryota</taxon>
        <taxon>Viridiplantae</taxon>
        <taxon>Streptophyta</taxon>
        <taxon>Embryophyta</taxon>
        <taxon>Tracheophyta</taxon>
        <taxon>Spermatophyta</taxon>
        <taxon>Magnoliopsida</taxon>
        <taxon>eudicotyledons</taxon>
        <taxon>Gunneridae</taxon>
        <taxon>Pentapetalae</taxon>
        <taxon>rosids</taxon>
        <taxon>malvids</taxon>
        <taxon>Myrtales</taxon>
        <taxon>Lythraceae</taxon>
        <taxon>Trapa</taxon>
    </lineage>
</organism>
<evidence type="ECO:0000313" key="3">
    <source>
        <dbReference type="EMBL" id="KAK4745367.1"/>
    </source>
</evidence>
<feature type="region of interest" description="Disordered" evidence="1">
    <location>
        <begin position="330"/>
        <end position="349"/>
    </location>
</feature>
<keyword evidence="2" id="KW-0812">Transmembrane</keyword>
<dbReference type="EMBL" id="JAXIOK010000021">
    <property type="protein sequence ID" value="KAK4745367.1"/>
    <property type="molecule type" value="Genomic_DNA"/>
</dbReference>
<feature type="compositionally biased region" description="Acidic residues" evidence="1">
    <location>
        <begin position="246"/>
        <end position="256"/>
    </location>
</feature>
<dbReference type="AlphaFoldDB" id="A0AAN7GSA1"/>
<accession>A0AAN7GSA1</accession>
<dbReference type="InterPro" id="IPR040290">
    <property type="entry name" value="Prot_E6-like"/>
</dbReference>
<evidence type="ECO:0000256" key="2">
    <source>
        <dbReference type="SAM" id="Phobius"/>
    </source>
</evidence>
<feature type="region of interest" description="Disordered" evidence="1">
    <location>
        <begin position="171"/>
        <end position="234"/>
    </location>
</feature>
<comment type="caution">
    <text evidence="3">The sequence shown here is derived from an EMBL/GenBank/DDBJ whole genome shotgun (WGS) entry which is preliminary data.</text>
</comment>
<dbReference type="Proteomes" id="UP001345219">
    <property type="component" value="Chromosome 10"/>
</dbReference>
<protein>
    <submittedName>
        <fullName evidence="3">Uncharacterized protein</fullName>
    </submittedName>
</protein>
<keyword evidence="4" id="KW-1185">Reference proteome</keyword>